<keyword evidence="3" id="KW-1185">Reference proteome</keyword>
<dbReference type="CDD" id="cd10148">
    <property type="entry name" value="CsoR-like_DUF156"/>
    <property type="match status" value="1"/>
</dbReference>
<name>A0ABY8MJV1_9SPIO</name>
<dbReference type="EMBL" id="CP123443">
    <property type="protein sequence ID" value="WGK70156.1"/>
    <property type="molecule type" value="Genomic_DNA"/>
</dbReference>
<dbReference type="RefSeq" id="WP_326928363.1">
    <property type="nucleotide sequence ID" value="NZ_CP123443.1"/>
</dbReference>
<proteinExistence type="inferred from homology"/>
<protein>
    <submittedName>
        <fullName evidence="2">Metal-sensitive transcriptional regulator</fullName>
    </submittedName>
</protein>
<dbReference type="Pfam" id="PF02583">
    <property type="entry name" value="Trns_repr_metal"/>
    <property type="match status" value="1"/>
</dbReference>
<sequence>MHPSHKEHLGKLNRVSGQVEAVKRMIGEGQYCVDIMTQIKAARSALKAVELAVLETHMKSCLDQACRNSPDEQHQKIEEIITLLKKYE</sequence>
<comment type="similarity">
    <text evidence="1">Belongs to the FrmR/RcnR family.</text>
</comment>
<dbReference type="Gene3D" id="1.20.58.1000">
    <property type="entry name" value="Metal-sensitive repressor, helix protomer"/>
    <property type="match status" value="1"/>
</dbReference>
<dbReference type="PANTHER" id="PTHR33677">
    <property type="entry name" value="TRANSCRIPTIONAL REPRESSOR FRMR-RELATED"/>
    <property type="match status" value="1"/>
</dbReference>
<dbReference type="Proteomes" id="UP001228690">
    <property type="component" value="Chromosome"/>
</dbReference>
<evidence type="ECO:0000256" key="1">
    <source>
        <dbReference type="ARBA" id="ARBA00005260"/>
    </source>
</evidence>
<organism evidence="2 3">
    <name type="scientific">Candidatus Haliotispira prima</name>
    <dbReference type="NCBI Taxonomy" id="3034016"/>
    <lineage>
        <taxon>Bacteria</taxon>
        <taxon>Pseudomonadati</taxon>
        <taxon>Spirochaetota</taxon>
        <taxon>Spirochaetia</taxon>
        <taxon>Spirochaetales</taxon>
        <taxon>Spirochaetaceae</taxon>
        <taxon>Candidatus Haliotispira</taxon>
    </lineage>
</organism>
<evidence type="ECO:0000313" key="3">
    <source>
        <dbReference type="Proteomes" id="UP001228690"/>
    </source>
</evidence>
<dbReference type="InterPro" id="IPR003735">
    <property type="entry name" value="Metal_Tscrpt_repr"/>
</dbReference>
<dbReference type="InterPro" id="IPR038390">
    <property type="entry name" value="Metal_Tscrpt_repr_sf"/>
</dbReference>
<accession>A0ABY8MJV1</accession>
<reference evidence="2 3" key="1">
    <citation type="submission" date="2023-04" db="EMBL/GenBank/DDBJ databases">
        <title>Spirochaete genome identified in red abalone sample constitutes a novel genus.</title>
        <authorList>
            <person name="Sharma S.P."/>
            <person name="Purcell C.M."/>
            <person name="Hyde J.R."/>
            <person name="Severin A.J."/>
        </authorList>
    </citation>
    <scope>NUCLEOTIDE SEQUENCE [LARGE SCALE GENOMIC DNA]</scope>
    <source>
        <strain evidence="2 3">SP-2023</strain>
    </source>
</reference>
<evidence type="ECO:0000313" key="2">
    <source>
        <dbReference type="EMBL" id="WGK70156.1"/>
    </source>
</evidence>
<gene>
    <name evidence="2" type="ORF">P0082_04655</name>
</gene>